<dbReference type="GO" id="GO:0004674">
    <property type="term" value="F:protein serine/threonine kinase activity"/>
    <property type="evidence" value="ECO:0007669"/>
    <property type="project" value="UniProtKB-KW"/>
</dbReference>
<dbReference type="FunFam" id="3.80.10.10:FF:000400">
    <property type="entry name" value="Nuclear pore complex protein NUP107"/>
    <property type="match status" value="1"/>
</dbReference>
<dbReference type="PROSITE" id="PS00108">
    <property type="entry name" value="PROTEIN_KINASE_ST"/>
    <property type="match status" value="1"/>
</dbReference>
<keyword evidence="18 25" id="KW-0472">Membrane</keyword>
<dbReference type="Pfam" id="PF13855">
    <property type="entry name" value="LRR_8"/>
    <property type="match status" value="2"/>
</dbReference>
<evidence type="ECO:0000256" key="1">
    <source>
        <dbReference type="ARBA" id="ARBA00004162"/>
    </source>
</evidence>
<evidence type="ECO:0000256" key="21">
    <source>
        <dbReference type="ARBA" id="ARBA00038043"/>
    </source>
</evidence>
<dbReference type="InterPro" id="IPR051809">
    <property type="entry name" value="Plant_receptor-like_S/T_kinase"/>
</dbReference>
<comment type="similarity">
    <text evidence="3">Belongs to the protein kinase superfamily. Ser/Thr protein kinase family.</text>
</comment>
<feature type="binding site" evidence="24">
    <location>
        <position position="822"/>
    </location>
    <ligand>
        <name>ATP</name>
        <dbReference type="ChEBI" id="CHEBI:30616"/>
    </ligand>
</feature>
<evidence type="ECO:0000256" key="23">
    <source>
        <dbReference type="ARBA" id="ARBA00048679"/>
    </source>
</evidence>
<dbReference type="FunFam" id="1.10.510.10:FF:000358">
    <property type="entry name" value="Putative leucine-rich repeat receptor-like serine/threonine-protein kinase"/>
    <property type="match status" value="1"/>
</dbReference>
<reference evidence="27" key="1">
    <citation type="submission" date="2021-01" db="EMBL/GenBank/DDBJ databases">
        <authorList>
            <person name="Lovell J.T."/>
            <person name="Bentley N."/>
            <person name="Bhattarai G."/>
            <person name="Jenkins J.W."/>
            <person name="Sreedasyam A."/>
            <person name="Alarcon Y."/>
            <person name="Bock C."/>
            <person name="Boston L."/>
            <person name="Carlson J."/>
            <person name="Cervantes K."/>
            <person name="Clermont K."/>
            <person name="Krom N."/>
            <person name="Kubenka K."/>
            <person name="Mamidi S."/>
            <person name="Mattison C."/>
            <person name="Monteros M."/>
            <person name="Pisani C."/>
            <person name="Plott C."/>
            <person name="Rajasekar S."/>
            <person name="Rhein H.S."/>
            <person name="Rohla C."/>
            <person name="Song M."/>
            <person name="Hilaire R.S."/>
            <person name="Shu S."/>
            <person name="Wells L."/>
            <person name="Wang X."/>
            <person name="Webber J."/>
            <person name="Heerema R.J."/>
            <person name="Klein P."/>
            <person name="Conner P."/>
            <person name="Grauke L."/>
            <person name="Grimwood J."/>
            <person name="Schmutz J."/>
            <person name="Randall J.J."/>
        </authorList>
    </citation>
    <scope>NUCLEOTIDE SEQUENCE</scope>
    <source>
        <tissue evidence="27">Leaf</tissue>
    </source>
</reference>
<evidence type="ECO:0000256" key="16">
    <source>
        <dbReference type="ARBA" id="ARBA00022840"/>
    </source>
</evidence>
<dbReference type="Proteomes" id="UP000811246">
    <property type="component" value="Chromosome 5"/>
</dbReference>
<keyword evidence="10" id="KW-0808">Transferase</keyword>
<dbReference type="SMART" id="SM00365">
    <property type="entry name" value="LRR_SD22"/>
    <property type="match status" value="6"/>
</dbReference>
<dbReference type="Pfam" id="PF00560">
    <property type="entry name" value="LRR_1"/>
    <property type="match status" value="2"/>
</dbReference>
<dbReference type="EC" id="2.7.11.1" evidence="4"/>
<evidence type="ECO:0000256" key="9">
    <source>
        <dbReference type="ARBA" id="ARBA00022614"/>
    </source>
</evidence>
<evidence type="ECO:0000256" key="4">
    <source>
        <dbReference type="ARBA" id="ARBA00012513"/>
    </source>
</evidence>
<dbReference type="FunFam" id="3.30.200.20:FF:000661">
    <property type="entry name" value="Serine-threonine protein kinase plant-type"/>
    <property type="match status" value="1"/>
</dbReference>
<evidence type="ECO:0000256" key="10">
    <source>
        <dbReference type="ARBA" id="ARBA00022679"/>
    </source>
</evidence>
<evidence type="ECO:0000256" key="25">
    <source>
        <dbReference type="SAM" id="Phobius"/>
    </source>
</evidence>
<sequence>MRRLRNSPIQTSFKAKKNLLSLFKIQVFRSSLAFKILLLMEQTCFPTLFYVTALLLIQYCCMQASLAINIAATNITTDQSALLALKARIDFYNPNNVLANNWSTNAPVCNWIGISCGSRHHRVITLNLAHMRLEGTIPSYLGNLSFLVHLIMRNNSFHGSLPPELARLHRLRVLNFGSNKLNGEIPSWIGLLTRLQYLFLDANSFTGSMPSMIFNLSSLQRLDLSSNKLSGRLTDKFDNLPNLLAISASYNQFHGELPSTLYNCKQLQILSLSVNNFSGRLLPQIGNLTMLTQLFLGANNFEGAIPREIGNLQKLQTLSLIQNNLEGPIPLEIFNISTIQIISMPMNRLSGHLPSNIGIFLPNLQRLYLGQNQLSGPIPSSITNASQLTELYLTKNSFSGLIPKSLGNLRLLRVLNLPFNNLTVESSGLSNLFFDLSNCIYLESIDLSQNPLNDILPSFIGNLSTSLRRFVLQNCKIKGNIPKVIGKFNNLNTLALDNNELTGSLPTTLGELYKLQGLYLYENKLEGPMPSSICHLKSLFLLYLNNNKLSGHIPTCINNLTSLRELYFSFNQLTSTIPLSLWSLTDLLKVHLSSNSFSGSLSLEINNMKVLTVLDLSRNQLSGGIPSFFLKDMVNLSLARNQLEGSIPESFGKMVSLVTLYLSHNNLSGEIPKSLVALKHLKFLNVSFNRLRGEIPTGGPFINLSAASFLSNDALCGAPQLQVAPCKEVHHHRRILVYVLPIVGLTILVTFFVIVRKRWRKRNIIKSQGVEELSPLAIWKRISHLELQQATEGFNLDNLIGKGSFGFVYKGTLSDGMDVAIKVLNLEIEGAFKSFDAECLVLRNIRHRNLVKIISACSSMNFKAFVLEYMPNGNLETWLYNRCLNMLQRLNIMTDVAAALEYLHFGLSTPIIHCDLKPSNVLLDAEMVAHVSDFGIAKLLDDGDSLTRTMTLASMGYMAPEYGSEGIISTRGDAYSYGILLMEIFTRKKPTDDMFSEEISLKSWVEESLSLSINEVVDTNLLRNERDYAAIEGCLSSVIRLALNCCEDSPRERMDMKTVSVTLNKIKSKFLQDTE</sequence>
<dbReference type="PANTHER" id="PTHR27008:SF585">
    <property type="entry name" value="PROTEIN KINASE DOMAIN-CONTAINING PROTEIN"/>
    <property type="match status" value="1"/>
</dbReference>
<feature type="transmembrane region" description="Helical" evidence="25">
    <location>
        <begin position="735"/>
        <end position="755"/>
    </location>
</feature>
<dbReference type="InterPro" id="IPR013210">
    <property type="entry name" value="LRR_N_plant-typ"/>
</dbReference>
<dbReference type="InterPro" id="IPR003591">
    <property type="entry name" value="Leu-rich_rpt_typical-subtyp"/>
</dbReference>
<dbReference type="PROSITE" id="PS50011">
    <property type="entry name" value="PROTEIN_KINASE_DOM"/>
    <property type="match status" value="1"/>
</dbReference>
<evidence type="ECO:0000256" key="15">
    <source>
        <dbReference type="ARBA" id="ARBA00022777"/>
    </source>
</evidence>
<evidence type="ECO:0000256" key="7">
    <source>
        <dbReference type="ARBA" id="ARBA00022527"/>
    </source>
</evidence>
<dbReference type="PROSITE" id="PS00107">
    <property type="entry name" value="PROTEIN_KINASE_ATP"/>
    <property type="match status" value="1"/>
</dbReference>
<dbReference type="SMART" id="SM00220">
    <property type="entry name" value="S_TKc"/>
    <property type="match status" value="1"/>
</dbReference>
<comment type="subcellular location">
    <subcellularLocation>
        <location evidence="1">Cell membrane</location>
        <topology evidence="1">Single-pass membrane protein</topology>
    </subcellularLocation>
    <subcellularLocation>
        <location evidence="2">Secreted</location>
        <location evidence="2">Cell wall</location>
    </subcellularLocation>
</comment>
<dbReference type="InterPro" id="IPR001245">
    <property type="entry name" value="Ser-Thr/Tyr_kinase_cat_dom"/>
</dbReference>
<evidence type="ECO:0000256" key="24">
    <source>
        <dbReference type="PROSITE-ProRule" id="PRU10141"/>
    </source>
</evidence>
<keyword evidence="7" id="KW-0723">Serine/threonine-protein kinase</keyword>
<organism evidence="27 28">
    <name type="scientific">Carya illinoinensis</name>
    <name type="common">Pecan</name>
    <dbReference type="NCBI Taxonomy" id="32201"/>
    <lineage>
        <taxon>Eukaryota</taxon>
        <taxon>Viridiplantae</taxon>
        <taxon>Streptophyta</taxon>
        <taxon>Embryophyta</taxon>
        <taxon>Tracheophyta</taxon>
        <taxon>Spermatophyta</taxon>
        <taxon>Magnoliopsida</taxon>
        <taxon>eudicotyledons</taxon>
        <taxon>Gunneridae</taxon>
        <taxon>Pentapetalae</taxon>
        <taxon>rosids</taxon>
        <taxon>fabids</taxon>
        <taxon>Fagales</taxon>
        <taxon>Juglandaceae</taxon>
        <taxon>Carya</taxon>
    </lineage>
</organism>
<dbReference type="EMBL" id="CM031829">
    <property type="protein sequence ID" value="KAG6714744.1"/>
    <property type="molecule type" value="Genomic_DNA"/>
</dbReference>
<keyword evidence="19" id="KW-0675">Receptor</keyword>
<keyword evidence="16 24" id="KW-0067">ATP-binding</keyword>
<keyword evidence="15" id="KW-0418">Kinase</keyword>
<dbReference type="Pfam" id="PF23598">
    <property type="entry name" value="LRR_14"/>
    <property type="match status" value="2"/>
</dbReference>
<evidence type="ECO:0000256" key="14">
    <source>
        <dbReference type="ARBA" id="ARBA00022741"/>
    </source>
</evidence>
<comment type="catalytic activity">
    <reaction evidence="22">
        <text>L-threonyl-[protein] + ATP = O-phospho-L-threonyl-[protein] + ADP + H(+)</text>
        <dbReference type="Rhea" id="RHEA:46608"/>
        <dbReference type="Rhea" id="RHEA-COMP:11060"/>
        <dbReference type="Rhea" id="RHEA-COMP:11605"/>
        <dbReference type="ChEBI" id="CHEBI:15378"/>
        <dbReference type="ChEBI" id="CHEBI:30013"/>
        <dbReference type="ChEBI" id="CHEBI:30616"/>
        <dbReference type="ChEBI" id="CHEBI:61977"/>
        <dbReference type="ChEBI" id="CHEBI:456216"/>
        <dbReference type="EC" id="2.7.11.1"/>
    </reaction>
</comment>
<protein>
    <recommendedName>
        <fullName evidence="4">non-specific serine/threonine protein kinase</fullName>
        <ecNumber evidence="4">2.7.11.1</ecNumber>
    </recommendedName>
</protein>
<comment type="catalytic activity">
    <reaction evidence="23">
        <text>L-seryl-[protein] + ATP = O-phospho-L-seryl-[protein] + ADP + H(+)</text>
        <dbReference type="Rhea" id="RHEA:17989"/>
        <dbReference type="Rhea" id="RHEA-COMP:9863"/>
        <dbReference type="Rhea" id="RHEA-COMP:11604"/>
        <dbReference type="ChEBI" id="CHEBI:15378"/>
        <dbReference type="ChEBI" id="CHEBI:29999"/>
        <dbReference type="ChEBI" id="CHEBI:30616"/>
        <dbReference type="ChEBI" id="CHEBI:83421"/>
        <dbReference type="ChEBI" id="CHEBI:456216"/>
        <dbReference type="EC" id="2.7.11.1"/>
    </reaction>
</comment>
<dbReference type="GO" id="GO:0009653">
    <property type="term" value="P:anatomical structure morphogenesis"/>
    <property type="evidence" value="ECO:0007669"/>
    <property type="project" value="UniProtKB-ARBA"/>
</dbReference>
<accession>A0A922JRX6</accession>
<keyword evidence="20" id="KW-0325">Glycoprotein</keyword>
<keyword evidence="8" id="KW-0597">Phosphoprotein</keyword>
<evidence type="ECO:0000313" key="27">
    <source>
        <dbReference type="EMBL" id="KAG6714744.1"/>
    </source>
</evidence>
<evidence type="ECO:0000256" key="5">
    <source>
        <dbReference type="ARBA" id="ARBA00022475"/>
    </source>
</evidence>
<evidence type="ECO:0000256" key="2">
    <source>
        <dbReference type="ARBA" id="ARBA00004191"/>
    </source>
</evidence>
<keyword evidence="5" id="KW-1003">Cell membrane</keyword>
<evidence type="ECO:0000256" key="3">
    <source>
        <dbReference type="ARBA" id="ARBA00008684"/>
    </source>
</evidence>
<dbReference type="AlphaFoldDB" id="A0A922JRX6"/>
<evidence type="ECO:0000256" key="11">
    <source>
        <dbReference type="ARBA" id="ARBA00022692"/>
    </source>
</evidence>
<evidence type="ECO:0000256" key="19">
    <source>
        <dbReference type="ARBA" id="ARBA00023170"/>
    </source>
</evidence>
<gene>
    <name evidence="27" type="ORF">I3842_05G217000</name>
</gene>
<comment type="caution">
    <text evidence="27">The sequence shown here is derived from an EMBL/GenBank/DDBJ whole genome shotgun (WGS) entry which is preliminary data.</text>
</comment>
<comment type="similarity">
    <text evidence="21">Belongs to the polygalacturonase-inhibiting protein family.</text>
</comment>
<evidence type="ECO:0000256" key="22">
    <source>
        <dbReference type="ARBA" id="ARBA00047899"/>
    </source>
</evidence>
<evidence type="ECO:0000256" key="13">
    <source>
        <dbReference type="ARBA" id="ARBA00022737"/>
    </source>
</evidence>
<evidence type="ECO:0000256" key="6">
    <source>
        <dbReference type="ARBA" id="ARBA00022512"/>
    </source>
</evidence>
<keyword evidence="6" id="KW-0964">Secreted</keyword>
<evidence type="ECO:0000256" key="12">
    <source>
        <dbReference type="ARBA" id="ARBA00022729"/>
    </source>
</evidence>
<dbReference type="Pfam" id="PF07714">
    <property type="entry name" value="PK_Tyr_Ser-Thr"/>
    <property type="match status" value="1"/>
</dbReference>
<keyword evidence="13" id="KW-0677">Repeat</keyword>
<dbReference type="SMART" id="SM00369">
    <property type="entry name" value="LRR_TYP"/>
    <property type="match status" value="9"/>
</dbReference>
<dbReference type="InterPro" id="IPR001611">
    <property type="entry name" value="Leu-rich_rpt"/>
</dbReference>
<evidence type="ECO:0000313" key="28">
    <source>
        <dbReference type="Proteomes" id="UP000811246"/>
    </source>
</evidence>
<dbReference type="Pfam" id="PF08263">
    <property type="entry name" value="LRRNT_2"/>
    <property type="match status" value="1"/>
</dbReference>
<keyword evidence="17 25" id="KW-1133">Transmembrane helix</keyword>
<dbReference type="InterPro" id="IPR055414">
    <property type="entry name" value="LRR_R13L4/SHOC2-like"/>
</dbReference>
<dbReference type="InterPro" id="IPR008271">
    <property type="entry name" value="Ser/Thr_kinase_AS"/>
</dbReference>
<dbReference type="FunFam" id="3.80.10.10:FF:000095">
    <property type="entry name" value="LRR receptor-like serine/threonine-protein kinase GSO1"/>
    <property type="match status" value="1"/>
</dbReference>
<dbReference type="GO" id="GO:0099402">
    <property type="term" value="P:plant organ development"/>
    <property type="evidence" value="ECO:0007669"/>
    <property type="project" value="UniProtKB-ARBA"/>
</dbReference>
<dbReference type="GO" id="GO:0005524">
    <property type="term" value="F:ATP binding"/>
    <property type="evidence" value="ECO:0007669"/>
    <property type="project" value="UniProtKB-UniRule"/>
</dbReference>
<keyword evidence="9" id="KW-0433">Leucine-rich repeat</keyword>
<dbReference type="InterPro" id="IPR017441">
    <property type="entry name" value="Protein_kinase_ATP_BS"/>
</dbReference>
<keyword evidence="6" id="KW-0134">Cell wall</keyword>
<dbReference type="PANTHER" id="PTHR27008">
    <property type="entry name" value="OS04G0122200 PROTEIN"/>
    <property type="match status" value="1"/>
</dbReference>
<dbReference type="InterPro" id="IPR000719">
    <property type="entry name" value="Prot_kinase_dom"/>
</dbReference>
<keyword evidence="14 24" id="KW-0547">Nucleotide-binding</keyword>
<evidence type="ECO:0000256" key="20">
    <source>
        <dbReference type="ARBA" id="ARBA00023180"/>
    </source>
</evidence>
<keyword evidence="12" id="KW-0732">Signal</keyword>
<keyword evidence="11 25" id="KW-0812">Transmembrane</keyword>
<evidence type="ECO:0000256" key="18">
    <source>
        <dbReference type="ARBA" id="ARBA00023136"/>
    </source>
</evidence>
<feature type="domain" description="Protein kinase" evidence="26">
    <location>
        <begin position="794"/>
        <end position="1071"/>
    </location>
</feature>
<evidence type="ECO:0000259" key="26">
    <source>
        <dbReference type="PROSITE" id="PS50011"/>
    </source>
</evidence>
<dbReference type="GO" id="GO:0005886">
    <property type="term" value="C:plasma membrane"/>
    <property type="evidence" value="ECO:0007669"/>
    <property type="project" value="UniProtKB-SubCell"/>
</dbReference>
<evidence type="ECO:0000256" key="8">
    <source>
        <dbReference type="ARBA" id="ARBA00022553"/>
    </source>
</evidence>
<name>A0A922JRX6_CARIL</name>
<proteinExistence type="inferred from homology"/>
<dbReference type="FunFam" id="3.80.10.10:FF:000317">
    <property type="entry name" value="Inactive leucine-rich repeat receptor-like protein kinase"/>
    <property type="match status" value="1"/>
</dbReference>
<evidence type="ECO:0000256" key="17">
    <source>
        <dbReference type="ARBA" id="ARBA00022989"/>
    </source>
</evidence>